<gene>
    <name evidence="1" type="ORF">RM641_10300</name>
</gene>
<organism evidence="1 2">
    <name type="scientific">Streptomyces dubilierae</name>
    <dbReference type="NCBI Taxonomy" id="3075533"/>
    <lineage>
        <taxon>Bacteria</taxon>
        <taxon>Bacillati</taxon>
        <taxon>Actinomycetota</taxon>
        <taxon>Actinomycetes</taxon>
        <taxon>Kitasatosporales</taxon>
        <taxon>Streptomycetaceae</taxon>
        <taxon>Streptomyces</taxon>
    </lineage>
</organism>
<dbReference type="Proteomes" id="UP001183586">
    <property type="component" value="Unassembled WGS sequence"/>
</dbReference>
<sequence length="225" mass="23997">MATHSTCATPIKGTHMRIIELDACGVPITGTGGLVAVTKGFVQVSMEPQYEDGQEFFERTADGSPCVNQKDDPTLKRINLTSQFCEINASAASLMISARELVSGTPATGTGFALAEGNPTRRYSLEVWQEVAGAGACDASGQQRYIYNAWPNVGATQLGGYTIENGRSTLETTSETRGPSAQWVSLVGSDYLPVGETVEEDEHWVWNVTTTAPPTIQCDPTTLAA</sequence>
<evidence type="ECO:0000313" key="2">
    <source>
        <dbReference type="Proteomes" id="UP001183586"/>
    </source>
</evidence>
<evidence type="ECO:0000313" key="1">
    <source>
        <dbReference type="EMBL" id="MDT0387816.1"/>
    </source>
</evidence>
<comment type="caution">
    <text evidence="1">The sequence shown here is derived from an EMBL/GenBank/DDBJ whole genome shotgun (WGS) entry which is preliminary data.</text>
</comment>
<proteinExistence type="predicted"/>
<evidence type="ECO:0008006" key="3">
    <source>
        <dbReference type="Google" id="ProtNLM"/>
    </source>
</evidence>
<dbReference type="RefSeq" id="WP_311680760.1">
    <property type="nucleotide sequence ID" value="NZ_JAVREU010000003.1"/>
</dbReference>
<accession>A0ABU2P6N3</accession>
<keyword evidence="2" id="KW-1185">Reference proteome</keyword>
<name>A0ABU2P6N3_9ACTN</name>
<reference evidence="2" key="1">
    <citation type="submission" date="2023-07" db="EMBL/GenBank/DDBJ databases">
        <title>30 novel species of actinomycetes from the DSMZ collection.</title>
        <authorList>
            <person name="Nouioui I."/>
        </authorList>
    </citation>
    <scope>NUCLEOTIDE SEQUENCE [LARGE SCALE GENOMIC DNA]</scope>
    <source>
        <strain evidence="2">DSM 41921</strain>
    </source>
</reference>
<dbReference type="EMBL" id="JAVREU010000003">
    <property type="protein sequence ID" value="MDT0387816.1"/>
    <property type="molecule type" value="Genomic_DNA"/>
</dbReference>
<protein>
    <recommendedName>
        <fullName evidence="3">Major tail protein</fullName>
    </recommendedName>
</protein>